<name>A0A4R7VRE8_9PSEU</name>
<sequence>MATRISTVFLVAAGLVLLVVRPEKSIIALILITIAAVLRIRDLRRGRLRFAPRPLTVIALLMPLSVARSYLEEFARNATEVHGREARRHVWNAVVESPATLVTVWHDWFRTKLVRLTARLLSSRVDRVRLVIRDLAAAPGRHEAALRRLQRYCRLILLATGSGQFHDYAGPAEALLRSCRQSAENGGDAELTTRIQKDVDRLVCALASRRPDRA</sequence>
<evidence type="ECO:0000313" key="2">
    <source>
        <dbReference type="Proteomes" id="UP000294927"/>
    </source>
</evidence>
<accession>A0A4R7VRE8</accession>
<dbReference type="AlphaFoldDB" id="A0A4R7VRE8"/>
<keyword evidence="2" id="KW-1185">Reference proteome</keyword>
<proteinExistence type="predicted"/>
<reference evidence="1 2" key="1">
    <citation type="submission" date="2019-03" db="EMBL/GenBank/DDBJ databases">
        <title>Genomic Encyclopedia of Archaeal and Bacterial Type Strains, Phase II (KMG-II): from individual species to whole genera.</title>
        <authorList>
            <person name="Goeker M."/>
        </authorList>
    </citation>
    <scope>NUCLEOTIDE SEQUENCE [LARGE SCALE GENOMIC DNA]</scope>
    <source>
        <strain evidence="1 2">DSM 45499</strain>
    </source>
</reference>
<protein>
    <submittedName>
        <fullName evidence="1">Uncharacterized protein</fullName>
    </submittedName>
</protein>
<dbReference type="EMBL" id="SOCP01000005">
    <property type="protein sequence ID" value="TDV52035.1"/>
    <property type="molecule type" value="Genomic_DNA"/>
</dbReference>
<dbReference type="Proteomes" id="UP000294927">
    <property type="component" value="Unassembled WGS sequence"/>
</dbReference>
<organism evidence="1 2">
    <name type="scientific">Actinophytocola oryzae</name>
    <dbReference type="NCBI Taxonomy" id="502181"/>
    <lineage>
        <taxon>Bacteria</taxon>
        <taxon>Bacillati</taxon>
        <taxon>Actinomycetota</taxon>
        <taxon>Actinomycetes</taxon>
        <taxon>Pseudonocardiales</taxon>
        <taxon>Pseudonocardiaceae</taxon>
    </lineage>
</organism>
<comment type="caution">
    <text evidence="1">The sequence shown here is derived from an EMBL/GenBank/DDBJ whole genome shotgun (WGS) entry which is preliminary data.</text>
</comment>
<gene>
    <name evidence="1" type="ORF">CLV71_105166</name>
</gene>
<evidence type="ECO:0000313" key="1">
    <source>
        <dbReference type="EMBL" id="TDV52035.1"/>
    </source>
</evidence>